<dbReference type="Gene3D" id="2.10.109.10">
    <property type="entry name" value="Umud Fragment, subunit A"/>
    <property type="match status" value="1"/>
</dbReference>
<feature type="active site" evidence="7">
    <location>
        <position position="8"/>
    </location>
</feature>
<evidence type="ECO:0000256" key="8">
    <source>
        <dbReference type="RuleBase" id="RU362041"/>
    </source>
</evidence>
<evidence type="ECO:0000259" key="9">
    <source>
        <dbReference type="Pfam" id="PF10502"/>
    </source>
</evidence>
<dbReference type="PANTHER" id="PTHR12383">
    <property type="entry name" value="PROTEASE FAMILY S26 MITOCHONDRIAL INNER MEMBRANE PROTEASE-RELATED"/>
    <property type="match status" value="1"/>
</dbReference>
<evidence type="ECO:0000256" key="1">
    <source>
        <dbReference type="ARBA" id="ARBA00004273"/>
    </source>
</evidence>
<dbReference type="Proteomes" id="UP001302126">
    <property type="component" value="Unassembled WGS sequence"/>
</dbReference>
<dbReference type="InterPro" id="IPR036286">
    <property type="entry name" value="LexA/Signal_pep-like_sf"/>
</dbReference>
<dbReference type="GO" id="GO:0006627">
    <property type="term" value="P:protein processing involved in protein targeting to mitochondrion"/>
    <property type="evidence" value="ECO:0007669"/>
    <property type="project" value="TreeGrafter"/>
</dbReference>
<keyword evidence="11" id="KW-1185">Reference proteome</keyword>
<dbReference type="PANTHER" id="PTHR12383:SF16">
    <property type="entry name" value="MITOCHONDRIAL INNER MEMBRANE PROTEASE SUBUNIT 1"/>
    <property type="match status" value="1"/>
</dbReference>
<feature type="domain" description="Peptidase S26" evidence="9">
    <location>
        <begin position="78"/>
        <end position="118"/>
    </location>
</feature>
<evidence type="ECO:0000256" key="2">
    <source>
        <dbReference type="ARBA" id="ARBA00022792"/>
    </source>
</evidence>
<keyword evidence="4 8" id="KW-0496">Mitochondrion</keyword>
<dbReference type="PROSITE" id="PS00760">
    <property type="entry name" value="SPASE_I_2"/>
    <property type="match status" value="1"/>
</dbReference>
<dbReference type="NCBIfam" id="TIGR02227">
    <property type="entry name" value="sigpep_I_bact"/>
    <property type="match status" value="1"/>
</dbReference>
<feature type="domain" description="Peptidase S26" evidence="9">
    <location>
        <begin position="6"/>
        <end position="63"/>
    </location>
</feature>
<dbReference type="InterPro" id="IPR000223">
    <property type="entry name" value="Pept_S26A_signal_pept_1"/>
</dbReference>
<keyword evidence="5" id="KW-0472">Membrane</keyword>
<dbReference type="InterPro" id="IPR019757">
    <property type="entry name" value="Pept_S26A_signal_pept_1_Lys-AS"/>
</dbReference>
<name>A0AAN6WV40_9PEZI</name>
<evidence type="ECO:0000256" key="4">
    <source>
        <dbReference type="ARBA" id="ARBA00023128"/>
    </source>
</evidence>
<accession>A0AAN6WV40</accession>
<dbReference type="InterPro" id="IPR019533">
    <property type="entry name" value="Peptidase_S26"/>
</dbReference>
<comment type="subcellular location">
    <subcellularLocation>
        <location evidence="1 8">Mitochondrion inner membrane</location>
    </subcellularLocation>
</comment>
<dbReference type="GO" id="GO:0004252">
    <property type="term" value="F:serine-type endopeptidase activity"/>
    <property type="evidence" value="ECO:0007669"/>
    <property type="project" value="InterPro"/>
</dbReference>
<evidence type="ECO:0000313" key="11">
    <source>
        <dbReference type="Proteomes" id="UP001302126"/>
    </source>
</evidence>
<dbReference type="InterPro" id="IPR052064">
    <property type="entry name" value="Mito_IMP1_subunit"/>
</dbReference>
<gene>
    <name evidence="10" type="ORF">QBC35DRAFT_496946</name>
</gene>
<dbReference type="SUPFAM" id="SSF51306">
    <property type="entry name" value="LexA/Signal peptidase"/>
    <property type="match status" value="1"/>
</dbReference>
<dbReference type="EC" id="3.4.21.-" evidence="8"/>
<dbReference type="PRINTS" id="PR00727">
    <property type="entry name" value="LEADERPTASE"/>
</dbReference>
<protein>
    <recommendedName>
        <fullName evidence="8">Mitochondrial inner membrane protease subunit</fullName>
        <ecNumber evidence="8">3.4.21.-</ecNumber>
    </recommendedName>
</protein>
<dbReference type="AlphaFoldDB" id="A0AAN6WV40"/>
<proteinExistence type="inferred from homology"/>
<reference evidence="10" key="1">
    <citation type="journal article" date="2023" name="Mol. Phylogenet. Evol.">
        <title>Genome-scale phylogeny and comparative genomics of the fungal order Sordariales.</title>
        <authorList>
            <person name="Hensen N."/>
            <person name="Bonometti L."/>
            <person name="Westerberg I."/>
            <person name="Brannstrom I.O."/>
            <person name="Guillou S."/>
            <person name="Cros-Aarteil S."/>
            <person name="Calhoun S."/>
            <person name="Haridas S."/>
            <person name="Kuo A."/>
            <person name="Mondo S."/>
            <person name="Pangilinan J."/>
            <person name="Riley R."/>
            <person name="LaButti K."/>
            <person name="Andreopoulos B."/>
            <person name="Lipzen A."/>
            <person name="Chen C."/>
            <person name="Yan M."/>
            <person name="Daum C."/>
            <person name="Ng V."/>
            <person name="Clum A."/>
            <person name="Steindorff A."/>
            <person name="Ohm R.A."/>
            <person name="Martin F."/>
            <person name="Silar P."/>
            <person name="Natvig D.O."/>
            <person name="Lalanne C."/>
            <person name="Gautier V."/>
            <person name="Ament-Velasquez S.L."/>
            <person name="Kruys A."/>
            <person name="Hutchinson M.I."/>
            <person name="Powell A.J."/>
            <person name="Barry K."/>
            <person name="Miller A.N."/>
            <person name="Grigoriev I.V."/>
            <person name="Debuchy R."/>
            <person name="Gladieux P."/>
            <person name="Hiltunen Thoren M."/>
            <person name="Johannesson H."/>
        </authorList>
    </citation>
    <scope>NUCLEOTIDE SEQUENCE</scope>
    <source>
        <strain evidence="10">PSN309</strain>
    </source>
</reference>
<dbReference type="GO" id="GO:0042720">
    <property type="term" value="C:mitochondrial inner membrane peptidase complex"/>
    <property type="evidence" value="ECO:0007669"/>
    <property type="project" value="TreeGrafter"/>
</dbReference>
<evidence type="ECO:0000256" key="6">
    <source>
        <dbReference type="ARBA" id="ARBA00038445"/>
    </source>
</evidence>
<dbReference type="Pfam" id="PF10502">
    <property type="entry name" value="Peptidase_S26"/>
    <property type="match status" value="2"/>
</dbReference>
<dbReference type="CDD" id="cd06530">
    <property type="entry name" value="S26_SPase_I"/>
    <property type="match status" value="1"/>
</dbReference>
<keyword evidence="3 8" id="KW-0378">Hydrolase</keyword>
<sequence length="143" mass="15771">MAPASGPSMLPTFELLGEWLVVSKSHRLGRNISVGDLVVYNIPINEEFGVKRVLGMPGDYVLMDTPEYGNSDENNTHHNMIQVPQGHCWIVGDNLPASRDSRVFGPVPLALIRGKVIASMIPFSGFKWIKNPLQKAEESSLQT</sequence>
<evidence type="ECO:0000256" key="3">
    <source>
        <dbReference type="ARBA" id="ARBA00022801"/>
    </source>
</evidence>
<feature type="active site" evidence="7">
    <location>
        <position position="51"/>
    </location>
</feature>
<dbReference type="FunFam" id="2.10.109.10:FF:000015">
    <property type="entry name" value="Mitochondrial inner membrane protease subunit 1"/>
    <property type="match status" value="1"/>
</dbReference>
<comment type="caution">
    <text evidence="10">The sequence shown here is derived from an EMBL/GenBank/DDBJ whole genome shotgun (WGS) entry which is preliminary data.</text>
</comment>
<keyword evidence="8" id="KW-0645">Protease</keyword>
<dbReference type="EMBL" id="MU864391">
    <property type="protein sequence ID" value="KAK4188203.1"/>
    <property type="molecule type" value="Genomic_DNA"/>
</dbReference>
<reference evidence="10" key="2">
    <citation type="submission" date="2023-05" db="EMBL/GenBank/DDBJ databases">
        <authorList>
            <consortium name="Lawrence Berkeley National Laboratory"/>
            <person name="Steindorff A."/>
            <person name="Hensen N."/>
            <person name="Bonometti L."/>
            <person name="Westerberg I."/>
            <person name="Brannstrom I.O."/>
            <person name="Guillou S."/>
            <person name="Cros-Aarteil S."/>
            <person name="Calhoun S."/>
            <person name="Haridas S."/>
            <person name="Kuo A."/>
            <person name="Mondo S."/>
            <person name="Pangilinan J."/>
            <person name="Riley R."/>
            <person name="Labutti K."/>
            <person name="Andreopoulos B."/>
            <person name="Lipzen A."/>
            <person name="Chen C."/>
            <person name="Yanf M."/>
            <person name="Daum C."/>
            <person name="Ng V."/>
            <person name="Clum A."/>
            <person name="Ohm R."/>
            <person name="Martin F."/>
            <person name="Silar P."/>
            <person name="Natvig D."/>
            <person name="Lalanne C."/>
            <person name="Gautier V."/>
            <person name="Ament-Velasquez S.L."/>
            <person name="Kruys A."/>
            <person name="Hutchinson M.I."/>
            <person name="Powell A.J."/>
            <person name="Barry K."/>
            <person name="Miller A.N."/>
            <person name="Grigoriev I.V."/>
            <person name="Debuchy R."/>
            <person name="Gladieux P."/>
            <person name="Thoren M.H."/>
            <person name="Johannesson H."/>
        </authorList>
    </citation>
    <scope>NUCLEOTIDE SEQUENCE</scope>
    <source>
        <strain evidence="10">PSN309</strain>
    </source>
</reference>
<keyword evidence="2 8" id="KW-0999">Mitochondrion inner membrane</keyword>
<evidence type="ECO:0000256" key="5">
    <source>
        <dbReference type="ARBA" id="ARBA00023136"/>
    </source>
</evidence>
<comment type="similarity">
    <text evidence="6">Belongs to the peptidase S26 family. IMP1 subfamily.</text>
</comment>
<evidence type="ECO:0000313" key="10">
    <source>
        <dbReference type="EMBL" id="KAK4188203.1"/>
    </source>
</evidence>
<evidence type="ECO:0000256" key="7">
    <source>
        <dbReference type="PIRSR" id="PIRSR600223-1"/>
    </source>
</evidence>
<dbReference type="GO" id="GO:0006465">
    <property type="term" value="P:signal peptide processing"/>
    <property type="evidence" value="ECO:0007669"/>
    <property type="project" value="InterPro"/>
</dbReference>
<organism evidence="10 11">
    <name type="scientific">Podospora australis</name>
    <dbReference type="NCBI Taxonomy" id="1536484"/>
    <lineage>
        <taxon>Eukaryota</taxon>
        <taxon>Fungi</taxon>
        <taxon>Dikarya</taxon>
        <taxon>Ascomycota</taxon>
        <taxon>Pezizomycotina</taxon>
        <taxon>Sordariomycetes</taxon>
        <taxon>Sordariomycetidae</taxon>
        <taxon>Sordariales</taxon>
        <taxon>Podosporaceae</taxon>
        <taxon>Podospora</taxon>
    </lineage>
</organism>